<dbReference type="InterPro" id="IPR038665">
    <property type="entry name" value="Voltage-dep_anion_channel_sf"/>
</dbReference>
<keyword evidence="4" id="KW-0813">Transport</keyword>
<feature type="transmembrane region" description="Helical" evidence="11">
    <location>
        <begin position="79"/>
        <end position="94"/>
    </location>
</feature>
<accession>A0ABQ7UPK9</accession>
<keyword evidence="14" id="KW-1185">Reference proteome</keyword>
<dbReference type="PROSITE" id="PS50845">
    <property type="entry name" value="RETICULON"/>
    <property type="match status" value="1"/>
</dbReference>
<dbReference type="Pfam" id="PF03595">
    <property type="entry name" value="SLAC1"/>
    <property type="match status" value="1"/>
</dbReference>
<feature type="transmembrane region" description="Helical" evidence="11">
    <location>
        <begin position="805"/>
        <end position="830"/>
    </location>
</feature>
<dbReference type="CDD" id="cd09323">
    <property type="entry name" value="TDT_SLAC1_like"/>
    <property type="match status" value="1"/>
</dbReference>
<keyword evidence="9" id="KW-0406">Ion transport</keyword>
<name>A0ABQ7UPK9_SOLTU</name>
<evidence type="ECO:0000256" key="10">
    <source>
        <dbReference type="ARBA" id="ARBA00023136"/>
    </source>
</evidence>
<organism evidence="13 14">
    <name type="scientific">Solanum tuberosum</name>
    <name type="common">Potato</name>
    <dbReference type="NCBI Taxonomy" id="4113"/>
    <lineage>
        <taxon>Eukaryota</taxon>
        <taxon>Viridiplantae</taxon>
        <taxon>Streptophyta</taxon>
        <taxon>Embryophyta</taxon>
        <taxon>Tracheophyta</taxon>
        <taxon>Spermatophyta</taxon>
        <taxon>Magnoliopsida</taxon>
        <taxon>eudicotyledons</taxon>
        <taxon>Gunneridae</taxon>
        <taxon>Pentapetalae</taxon>
        <taxon>asterids</taxon>
        <taxon>lamiids</taxon>
        <taxon>Solanales</taxon>
        <taxon>Solanaceae</taxon>
        <taxon>Solanoideae</taxon>
        <taxon>Solaneae</taxon>
        <taxon>Solanum</taxon>
    </lineage>
</organism>
<evidence type="ECO:0000256" key="1">
    <source>
        <dbReference type="ARBA" id="ARBA00004236"/>
    </source>
</evidence>
<evidence type="ECO:0000313" key="13">
    <source>
        <dbReference type="EMBL" id="KAH0750833.1"/>
    </source>
</evidence>
<gene>
    <name evidence="13" type="ORF">KY290_030065</name>
</gene>
<evidence type="ECO:0000256" key="6">
    <source>
        <dbReference type="ARBA" id="ARBA00022692"/>
    </source>
</evidence>
<dbReference type="InterPro" id="IPR030183">
    <property type="entry name" value="SLAC/SLAH"/>
</dbReference>
<dbReference type="Proteomes" id="UP000826656">
    <property type="component" value="Unassembled WGS sequence"/>
</dbReference>
<keyword evidence="7 11" id="KW-0256">Endoplasmic reticulum</keyword>
<evidence type="ECO:0000256" key="5">
    <source>
        <dbReference type="ARBA" id="ARBA00022475"/>
    </source>
</evidence>
<evidence type="ECO:0000256" key="4">
    <source>
        <dbReference type="ARBA" id="ARBA00022448"/>
    </source>
</evidence>
<feature type="transmembrane region" description="Helical" evidence="11">
    <location>
        <begin position="596"/>
        <end position="614"/>
    </location>
</feature>
<feature type="transmembrane region" description="Helical" evidence="11">
    <location>
        <begin position="519"/>
        <end position="540"/>
    </location>
</feature>
<dbReference type="EMBL" id="JAIVGD010000019">
    <property type="protein sequence ID" value="KAH0750833.1"/>
    <property type="molecule type" value="Genomic_DNA"/>
</dbReference>
<feature type="transmembrane region" description="Helical" evidence="11">
    <location>
        <begin position="774"/>
        <end position="793"/>
    </location>
</feature>
<keyword evidence="5" id="KW-1003">Cell membrane</keyword>
<evidence type="ECO:0000256" key="9">
    <source>
        <dbReference type="ARBA" id="ARBA00023065"/>
    </source>
</evidence>
<sequence length="907" mass="101833">MADHAGENDSFVDSVMDKVIDKLHSHDSSSDSDDDKGKKSPVNTVKTKIYRLFGREKPVHKVLGGGKPADIFLWRDKKVTAGVLGFATVIWALFELLEYHLLTLVCHILIVAVAVLFLWSNASAFINTAPPQIPEVVLPKDIVLGVASALRIEINRALEILRDIASGKDLKKFLVVIVGLWVVSILGNIWNFLTLFYIVFVLLHTVPLLYEKYEDKVDAFAEKAEAEIKKHYAVFDANVLSKIPRAYNQPISDSTVRLGHRTKEFTFNFVKKSFGIRDKYIYIAMETSEITNSATNEVLPSLIKFISDEMDDFGIIVDNQLELTGSSFENSPVVVTEAATERQHGRKHSVSISLPPSPLAGYSPPIQKRVVFSDNNEIIFSNVGSSDSATTSTDNSTRRNKKVKFYSQTLPRHTAFPEAPAMGKLLSYSDFPSRNHKIIKQRDSRFDSYKTWSGKLERQISTLRGKNVEGQQESNSRPTAEMENIPVDRYFAALEGPELDTLRASEESILPEDKKWPFLLRYPISSFGICLGVSSQAVMWKALATSSSTKFLHISLDVNLVLWCISVVLMAVVAFTYALKIIFYFEAVRREYYHPIRINFFFAPWISLLFLALGVPQSVTKTLPTVLWYILMTPIFCLELKIYGQWMSGGQRRLSKVANPVNHLSVVGNFVGALLGASMGLKEGPIFFYAVGLAHYVVLFVTLYQRLPTNETLPKDLHPVFFLFVAAPSVASMAWATIKGSFDYGSRISYFIALFLYFSLAVRINFFRGIRFSLTWWAYTFPMTGAAIATIRYSAVVTNTLTKCLVVILCSLSTLTVTALLVTTIIYAFVLRDLFPNDISIAISERRHKSSGIWHLSKFGSSDTKDIEQYLKYVDSSDEKDIEASLAHPNSSTIELITSVSTEVRQQ</sequence>
<feature type="transmembrane region" description="Helical" evidence="11">
    <location>
        <begin position="100"/>
        <end position="119"/>
    </location>
</feature>
<dbReference type="InterPro" id="IPR003388">
    <property type="entry name" value="Reticulon"/>
</dbReference>
<protein>
    <recommendedName>
        <fullName evidence="11">Reticulon-like protein</fullName>
    </recommendedName>
</protein>
<proteinExistence type="inferred from homology"/>
<feature type="transmembrane region" description="Helical" evidence="11">
    <location>
        <begin position="717"/>
        <end position="738"/>
    </location>
</feature>
<evidence type="ECO:0000256" key="11">
    <source>
        <dbReference type="RuleBase" id="RU363132"/>
    </source>
</evidence>
<feature type="transmembrane region" description="Helical" evidence="11">
    <location>
        <begin position="687"/>
        <end position="705"/>
    </location>
</feature>
<feature type="transmembrane region" description="Helical" evidence="11">
    <location>
        <begin position="560"/>
        <end position="584"/>
    </location>
</feature>
<dbReference type="PANTHER" id="PTHR31269:SF2">
    <property type="entry name" value="S-TYPE ANION CHANNEL SLAH3"/>
    <property type="match status" value="1"/>
</dbReference>
<feature type="domain" description="Reticulon" evidence="12">
    <location>
        <begin position="68"/>
        <end position="259"/>
    </location>
</feature>
<reference evidence="13 14" key="1">
    <citation type="journal article" date="2021" name="bioRxiv">
        <title>Chromosome-scale and haplotype-resolved genome assembly of a tetraploid potato cultivar.</title>
        <authorList>
            <person name="Sun H."/>
            <person name="Jiao W.-B."/>
            <person name="Krause K."/>
            <person name="Campoy J.A."/>
            <person name="Goel M."/>
            <person name="Folz-Donahue K."/>
            <person name="Kukat C."/>
            <person name="Huettel B."/>
            <person name="Schneeberger K."/>
        </authorList>
    </citation>
    <scope>NUCLEOTIDE SEQUENCE [LARGE SCALE GENOMIC DNA]</scope>
    <source>
        <strain evidence="13">SolTubOtavaFocal</strain>
        <tissue evidence="13">Leaves</tissue>
    </source>
</reference>
<evidence type="ECO:0000256" key="7">
    <source>
        <dbReference type="ARBA" id="ARBA00022824"/>
    </source>
</evidence>
<evidence type="ECO:0000313" key="14">
    <source>
        <dbReference type="Proteomes" id="UP000826656"/>
    </source>
</evidence>
<feature type="transmembrane region" description="Helical" evidence="11">
    <location>
        <begin position="744"/>
        <end position="762"/>
    </location>
</feature>
<comment type="subcellular location">
    <subcellularLocation>
        <location evidence="1">Cell membrane</location>
    </subcellularLocation>
    <subcellularLocation>
        <location evidence="2 11">Endoplasmic reticulum membrane</location>
        <topology evidence="2 11">Multi-pass membrane protein</topology>
    </subcellularLocation>
</comment>
<keyword evidence="6 11" id="KW-0812">Transmembrane</keyword>
<comment type="caution">
    <text evidence="13">The sequence shown here is derived from an EMBL/GenBank/DDBJ whole genome shotgun (WGS) entry which is preliminary data.</text>
</comment>
<evidence type="ECO:0000256" key="3">
    <source>
        <dbReference type="ARBA" id="ARBA00007808"/>
    </source>
</evidence>
<comment type="similarity">
    <text evidence="3">Belongs to the SLAC1 S-type anion channel family.</text>
</comment>
<feature type="transmembrane region" description="Helical" evidence="11">
    <location>
        <begin position="192"/>
        <end position="210"/>
    </location>
</feature>
<comment type="caution">
    <text evidence="11">Lacks conserved residue(s) required for the propagation of feature annotation.</text>
</comment>
<feature type="transmembrane region" description="Helical" evidence="11">
    <location>
        <begin position="626"/>
        <end position="643"/>
    </location>
</feature>
<dbReference type="Gene3D" id="1.50.10.150">
    <property type="entry name" value="Voltage-dependent anion channel"/>
    <property type="match status" value="1"/>
</dbReference>
<evidence type="ECO:0000259" key="12">
    <source>
        <dbReference type="PROSITE" id="PS50845"/>
    </source>
</evidence>
<feature type="transmembrane region" description="Helical" evidence="11">
    <location>
        <begin position="664"/>
        <end position="681"/>
    </location>
</feature>
<dbReference type="Pfam" id="PF02453">
    <property type="entry name" value="Reticulon"/>
    <property type="match status" value="1"/>
</dbReference>
<dbReference type="InterPro" id="IPR004695">
    <property type="entry name" value="SLAC1/Mae1/Ssu1/TehA"/>
</dbReference>
<evidence type="ECO:0000256" key="2">
    <source>
        <dbReference type="ARBA" id="ARBA00004477"/>
    </source>
</evidence>
<dbReference type="PANTHER" id="PTHR31269">
    <property type="entry name" value="S-TYPE ANION CHANNEL SLAH3"/>
    <property type="match status" value="1"/>
</dbReference>
<keyword evidence="10 11" id="KW-0472">Membrane</keyword>
<keyword evidence="8 11" id="KW-1133">Transmembrane helix</keyword>
<evidence type="ECO:0000256" key="8">
    <source>
        <dbReference type="ARBA" id="ARBA00022989"/>
    </source>
</evidence>